<reference evidence="3" key="1">
    <citation type="journal article" date="2019" name="Int. J. Syst. Evol. Microbiol.">
        <title>The Global Catalogue of Microorganisms (GCM) 10K type strain sequencing project: providing services to taxonomists for standard genome sequencing and annotation.</title>
        <authorList>
            <consortium name="The Broad Institute Genomics Platform"/>
            <consortium name="The Broad Institute Genome Sequencing Center for Infectious Disease"/>
            <person name="Wu L."/>
            <person name="Ma J."/>
        </authorList>
    </citation>
    <scope>NUCLEOTIDE SEQUENCE [LARGE SCALE GENOMIC DNA]</scope>
    <source>
        <strain evidence="3">KCTC 52165</strain>
    </source>
</reference>
<dbReference type="EMBL" id="JBHRTK010000031">
    <property type="protein sequence ID" value="MFC3209170.1"/>
    <property type="molecule type" value="Genomic_DNA"/>
</dbReference>
<dbReference type="PANTHER" id="PTHR35446:SF2">
    <property type="entry name" value="CARBOXYMUCONOLACTONE DECARBOXYLASE-LIKE DOMAIN-CONTAINING PROTEIN"/>
    <property type="match status" value="1"/>
</dbReference>
<protein>
    <submittedName>
        <fullName evidence="2">Carboxymuconolactone decarboxylase family protein</fullName>
    </submittedName>
</protein>
<dbReference type="Pfam" id="PF02627">
    <property type="entry name" value="CMD"/>
    <property type="match status" value="1"/>
</dbReference>
<dbReference type="PANTHER" id="PTHR35446">
    <property type="entry name" value="SI:CH211-175M2.5"/>
    <property type="match status" value="1"/>
</dbReference>
<evidence type="ECO:0000313" key="2">
    <source>
        <dbReference type="EMBL" id="MFC3209170.1"/>
    </source>
</evidence>
<organism evidence="2 3">
    <name type="scientific">Aquamicrobium soli</name>
    <dbReference type="NCBI Taxonomy" id="1811518"/>
    <lineage>
        <taxon>Bacteria</taxon>
        <taxon>Pseudomonadati</taxon>
        <taxon>Pseudomonadota</taxon>
        <taxon>Alphaproteobacteria</taxon>
        <taxon>Hyphomicrobiales</taxon>
        <taxon>Phyllobacteriaceae</taxon>
        <taxon>Aquamicrobium</taxon>
    </lineage>
</organism>
<sequence length="203" mass="22243">MAYINTRTDSDPDSATSRMFDRAMGGYGYLPNMVKAFSHRPEVMEAWNALLGSIKSGMDMRRYELVTMAAARELRSSYCMLAHGSVLLHGHFTAPELQAIVEDADNAPLDAKDRAIMRFAAKVVRDATSVTGQDVEALRAHHLSDAEIFDIVAAAAARCFFSKTLDGLGVEPDGAYHELEPKLKQALVVGRAIDTGHDMVRRG</sequence>
<dbReference type="InterPro" id="IPR029032">
    <property type="entry name" value="AhpD-like"/>
</dbReference>
<proteinExistence type="predicted"/>
<evidence type="ECO:0000313" key="3">
    <source>
        <dbReference type="Proteomes" id="UP001595583"/>
    </source>
</evidence>
<dbReference type="RefSeq" id="WP_378225310.1">
    <property type="nucleotide sequence ID" value="NZ_JBHRTK010000031.1"/>
</dbReference>
<accession>A0ABV7KID7</accession>
<evidence type="ECO:0000259" key="1">
    <source>
        <dbReference type="Pfam" id="PF02627"/>
    </source>
</evidence>
<dbReference type="Gene3D" id="1.20.1290.10">
    <property type="entry name" value="AhpD-like"/>
    <property type="match status" value="1"/>
</dbReference>
<dbReference type="InterPro" id="IPR003779">
    <property type="entry name" value="CMD-like"/>
</dbReference>
<dbReference type="Proteomes" id="UP001595583">
    <property type="component" value="Unassembled WGS sequence"/>
</dbReference>
<name>A0ABV7KID7_9HYPH</name>
<keyword evidence="3" id="KW-1185">Reference proteome</keyword>
<dbReference type="SUPFAM" id="SSF69118">
    <property type="entry name" value="AhpD-like"/>
    <property type="match status" value="1"/>
</dbReference>
<comment type="caution">
    <text evidence="2">The sequence shown here is derived from an EMBL/GenBank/DDBJ whole genome shotgun (WGS) entry which is preliminary data.</text>
</comment>
<gene>
    <name evidence="2" type="ORF">ACFOHJ_23400</name>
</gene>
<feature type="domain" description="Carboxymuconolactone decarboxylase-like" evidence="1">
    <location>
        <begin position="41"/>
        <end position="102"/>
    </location>
</feature>